<comment type="caution">
    <text evidence="1">The sequence shown here is derived from an EMBL/GenBank/DDBJ whole genome shotgun (WGS) entry which is preliminary data.</text>
</comment>
<accession>A0ABN1MNU3</accession>
<evidence type="ECO:0000313" key="1">
    <source>
        <dbReference type="EMBL" id="GAA0874930.1"/>
    </source>
</evidence>
<organism evidence="1 2">
    <name type="scientific">Wandonia haliotis</name>
    <dbReference type="NCBI Taxonomy" id="574963"/>
    <lineage>
        <taxon>Bacteria</taxon>
        <taxon>Pseudomonadati</taxon>
        <taxon>Bacteroidota</taxon>
        <taxon>Flavobacteriia</taxon>
        <taxon>Flavobacteriales</taxon>
        <taxon>Crocinitomicaceae</taxon>
        <taxon>Wandonia</taxon>
    </lineage>
</organism>
<dbReference type="RefSeq" id="WP_343785861.1">
    <property type="nucleotide sequence ID" value="NZ_BAAAFH010000007.1"/>
</dbReference>
<protein>
    <recommendedName>
        <fullName evidence="3">Lipoprotein</fullName>
    </recommendedName>
</protein>
<name>A0ABN1MNU3_9FLAO</name>
<evidence type="ECO:0008006" key="3">
    <source>
        <dbReference type="Google" id="ProtNLM"/>
    </source>
</evidence>
<gene>
    <name evidence="1" type="ORF">GCM10009118_13380</name>
</gene>
<sequence>MKRIRYIAIYGVLIIGLMGCKKEVADPDSYNPNVLPPLTHEGKNTFGCLVNGEVWVAYAPFTVGGAVAITGEFNLGEGYIRATTKSDEKHQIIGMFFKNISGVGEYYFYLNSETKLGIMYLDDKSPSDCSSIYYHDLNNTGVLNISYLNQNERIMSGTFEMDLVNPSCPGDTVKIREGRFDWRY</sequence>
<dbReference type="EMBL" id="BAAAFH010000007">
    <property type="protein sequence ID" value="GAA0874930.1"/>
    <property type="molecule type" value="Genomic_DNA"/>
</dbReference>
<dbReference type="Proteomes" id="UP001501126">
    <property type="component" value="Unassembled WGS sequence"/>
</dbReference>
<evidence type="ECO:0000313" key="2">
    <source>
        <dbReference type="Proteomes" id="UP001501126"/>
    </source>
</evidence>
<keyword evidence="2" id="KW-1185">Reference proteome</keyword>
<dbReference type="PROSITE" id="PS51257">
    <property type="entry name" value="PROKAR_LIPOPROTEIN"/>
    <property type="match status" value="1"/>
</dbReference>
<reference evidence="1 2" key="1">
    <citation type="journal article" date="2019" name="Int. J. Syst. Evol. Microbiol.">
        <title>The Global Catalogue of Microorganisms (GCM) 10K type strain sequencing project: providing services to taxonomists for standard genome sequencing and annotation.</title>
        <authorList>
            <consortium name="The Broad Institute Genomics Platform"/>
            <consortium name="The Broad Institute Genome Sequencing Center for Infectious Disease"/>
            <person name="Wu L."/>
            <person name="Ma J."/>
        </authorList>
    </citation>
    <scope>NUCLEOTIDE SEQUENCE [LARGE SCALE GENOMIC DNA]</scope>
    <source>
        <strain evidence="1 2">JCM 16083</strain>
    </source>
</reference>
<proteinExistence type="predicted"/>